<keyword evidence="5" id="KW-0418">Kinase</keyword>
<keyword evidence="2" id="KW-0677">Repeat</keyword>
<dbReference type="SUPFAM" id="SSF63829">
    <property type="entry name" value="Calcium-dependent phosphotriesterase"/>
    <property type="match status" value="1"/>
</dbReference>
<keyword evidence="3" id="KW-0325">Glycoprotein</keyword>
<dbReference type="CDD" id="cd14958">
    <property type="entry name" value="NHL_PAL_like"/>
    <property type="match status" value="1"/>
</dbReference>
<gene>
    <name evidence="5" type="primary">pknD_2</name>
    <name evidence="5" type="ORF">ETAA8_22320</name>
</gene>
<keyword evidence="5" id="KW-0808">Transferase</keyword>
<evidence type="ECO:0000256" key="2">
    <source>
        <dbReference type="ARBA" id="ARBA00022737"/>
    </source>
</evidence>
<evidence type="ECO:0000256" key="4">
    <source>
        <dbReference type="PROSITE-ProRule" id="PRU00504"/>
    </source>
</evidence>
<sequence>MTIRFAASWIVVLLVAGVVRPASVMAETYELDRGYSATLPTGLKLGAVPGIAFDSKGGLVVSHRGPRPILVYDADGKLLQMFGDDELTAVHGTRVDADDNIWVTDYKNHTAIKFSPAGKVLLLLGKRDVAGKDETTFNRPTDVAVAANGDLFVSDGYGNSRIVKFTKEGKFIKAWGVKGKGEGQLNLPHCVQFDAQGLLHVADRENNRVQVFDQEGAFVRSYGGFAPFGLFIGPDQTLFVADGRANKCLHVSLTGKLLSEWGTKGTEPGQFLMPHAIAIDRAGKVYVGDIDGHRLQRFIRRE</sequence>
<dbReference type="EMBL" id="CP036274">
    <property type="protein sequence ID" value="QDU27147.1"/>
    <property type="molecule type" value="Genomic_DNA"/>
</dbReference>
<feature type="repeat" description="NHL" evidence="4">
    <location>
        <begin position="262"/>
        <end position="301"/>
    </location>
</feature>
<dbReference type="KEGG" id="aagg:ETAA8_22320"/>
<dbReference type="RefSeq" id="WP_145088019.1">
    <property type="nucleotide sequence ID" value="NZ_CP036274.1"/>
</dbReference>
<evidence type="ECO:0000256" key="1">
    <source>
        <dbReference type="ARBA" id="ARBA00022729"/>
    </source>
</evidence>
<dbReference type="InterPro" id="IPR011042">
    <property type="entry name" value="6-blade_b-propeller_TolB-like"/>
</dbReference>
<dbReference type="PROSITE" id="PS51125">
    <property type="entry name" value="NHL"/>
    <property type="match status" value="3"/>
</dbReference>
<dbReference type="EC" id="2.7.11.1" evidence="5"/>
<keyword evidence="6" id="KW-1185">Reference proteome</keyword>
<evidence type="ECO:0000313" key="6">
    <source>
        <dbReference type="Proteomes" id="UP000315017"/>
    </source>
</evidence>
<reference evidence="5 6" key="1">
    <citation type="submission" date="2019-02" db="EMBL/GenBank/DDBJ databases">
        <title>Deep-cultivation of Planctomycetes and their phenomic and genomic characterization uncovers novel biology.</title>
        <authorList>
            <person name="Wiegand S."/>
            <person name="Jogler M."/>
            <person name="Boedeker C."/>
            <person name="Pinto D."/>
            <person name="Vollmers J."/>
            <person name="Rivas-Marin E."/>
            <person name="Kohn T."/>
            <person name="Peeters S.H."/>
            <person name="Heuer A."/>
            <person name="Rast P."/>
            <person name="Oberbeckmann S."/>
            <person name="Bunk B."/>
            <person name="Jeske O."/>
            <person name="Meyerdierks A."/>
            <person name="Storesund J.E."/>
            <person name="Kallscheuer N."/>
            <person name="Luecker S."/>
            <person name="Lage O.M."/>
            <person name="Pohl T."/>
            <person name="Merkel B.J."/>
            <person name="Hornburger P."/>
            <person name="Mueller R.-W."/>
            <person name="Bruemmer F."/>
            <person name="Labrenz M."/>
            <person name="Spormann A.M."/>
            <person name="Op den Camp H."/>
            <person name="Overmann J."/>
            <person name="Amann R."/>
            <person name="Jetten M.S.M."/>
            <person name="Mascher T."/>
            <person name="Medema M.H."/>
            <person name="Devos D.P."/>
            <person name="Kaster A.-K."/>
            <person name="Ovreas L."/>
            <person name="Rohde M."/>
            <person name="Galperin M.Y."/>
            <person name="Jogler C."/>
        </authorList>
    </citation>
    <scope>NUCLEOTIDE SEQUENCE [LARGE SCALE GENOMIC DNA]</scope>
    <source>
        <strain evidence="5 6">ETA_A8</strain>
    </source>
</reference>
<dbReference type="AlphaFoldDB" id="A0A517YA77"/>
<dbReference type="PANTHER" id="PTHR10680">
    <property type="entry name" value="PEPTIDYL-GLYCINE ALPHA-AMIDATING MONOOXYGENASE"/>
    <property type="match status" value="1"/>
</dbReference>
<evidence type="ECO:0000256" key="3">
    <source>
        <dbReference type="ARBA" id="ARBA00023180"/>
    </source>
</evidence>
<evidence type="ECO:0000313" key="5">
    <source>
        <dbReference type="EMBL" id="QDU27147.1"/>
    </source>
</evidence>
<organism evidence="5 6">
    <name type="scientific">Anatilimnocola aggregata</name>
    <dbReference type="NCBI Taxonomy" id="2528021"/>
    <lineage>
        <taxon>Bacteria</taxon>
        <taxon>Pseudomonadati</taxon>
        <taxon>Planctomycetota</taxon>
        <taxon>Planctomycetia</taxon>
        <taxon>Pirellulales</taxon>
        <taxon>Pirellulaceae</taxon>
        <taxon>Anatilimnocola</taxon>
    </lineage>
</organism>
<dbReference type="GO" id="GO:0004674">
    <property type="term" value="F:protein serine/threonine kinase activity"/>
    <property type="evidence" value="ECO:0007669"/>
    <property type="project" value="UniProtKB-EC"/>
</dbReference>
<accession>A0A517YA77</accession>
<dbReference type="OrthoDB" id="9799230at2"/>
<protein>
    <submittedName>
        <fullName evidence="5">Serine/threonine-protein kinase PknD</fullName>
        <ecNumber evidence="5">2.7.11.1</ecNumber>
    </submittedName>
</protein>
<name>A0A517YA77_9BACT</name>
<dbReference type="InterPro" id="IPR001258">
    <property type="entry name" value="NHL_repeat"/>
</dbReference>
<proteinExistence type="predicted"/>
<feature type="repeat" description="NHL" evidence="4">
    <location>
        <begin position="176"/>
        <end position="215"/>
    </location>
</feature>
<dbReference type="Pfam" id="PF01436">
    <property type="entry name" value="NHL"/>
    <property type="match status" value="2"/>
</dbReference>
<feature type="repeat" description="NHL" evidence="4">
    <location>
        <begin position="131"/>
        <end position="168"/>
    </location>
</feature>
<dbReference type="Proteomes" id="UP000315017">
    <property type="component" value="Chromosome"/>
</dbReference>
<keyword evidence="1" id="KW-0732">Signal</keyword>
<dbReference type="Gene3D" id="2.120.10.30">
    <property type="entry name" value="TolB, C-terminal domain"/>
    <property type="match status" value="2"/>
</dbReference>